<dbReference type="Gene3D" id="2.30.300.10">
    <property type="entry name" value="Baseplate protein-like domain - beta roll fold"/>
    <property type="match status" value="1"/>
</dbReference>
<evidence type="ECO:0000313" key="3">
    <source>
        <dbReference type="Proteomes" id="UP000661435"/>
    </source>
</evidence>
<keyword evidence="3" id="KW-1185">Reference proteome</keyword>
<dbReference type="RefSeq" id="WP_186907985.1">
    <property type="nucleotide sequence ID" value="NZ_JACOPP010000013.1"/>
</dbReference>
<feature type="domain" description="Baseplate hub protein gp44/GpP-like second" evidence="1">
    <location>
        <begin position="91"/>
        <end position="169"/>
    </location>
</feature>
<dbReference type="InterPro" id="IPR053981">
    <property type="entry name" value="Gp44/GpP-like_2nd"/>
</dbReference>
<sequence>MTGTLICWDGRRVVLPDLTSWRMEYACGIPCDSFYLECLWEPGEAGALAEAVRFAAEEDGERVFTGVVDEVCCGWDEDGARLSVSGRSMAALLLDNEALGCDYQTATLADILRDHVTPYGIQVGRTDRLPAVPDFSVAMGSSEWQALYHFCRYYGGVTPRFDRQGRLQVCAWQDGARRVLDEDAAVLELAWKEKRYGVLSEVLVRDKTRDQVQRVVHSGFARRGGQCRRVLTMPGRSSYQAMRYSGEYQLQRAAEGWHSVELMLPGTFRAWPGELVEVNWKRDVCRGLWRVTESVCGMDARGAYTRLTLADAAAVV</sequence>
<dbReference type="Gene3D" id="3.55.50.10">
    <property type="entry name" value="Baseplate protein-like domains"/>
    <property type="match status" value="1"/>
</dbReference>
<protein>
    <recommendedName>
        <fullName evidence="1">Baseplate hub protein gp44/GpP-like second domain-containing protein</fullName>
    </recommendedName>
</protein>
<dbReference type="Proteomes" id="UP000661435">
    <property type="component" value="Unassembled WGS sequence"/>
</dbReference>
<dbReference type="Pfam" id="PF22255">
    <property type="entry name" value="Gp44-like_2nd"/>
    <property type="match status" value="1"/>
</dbReference>
<evidence type="ECO:0000259" key="1">
    <source>
        <dbReference type="Pfam" id="PF22255"/>
    </source>
</evidence>
<evidence type="ECO:0000313" key="2">
    <source>
        <dbReference type="EMBL" id="MBC5734094.1"/>
    </source>
</evidence>
<organism evidence="2 3">
    <name type="scientific">Lawsonibacter hominis</name>
    <dbReference type="NCBI Taxonomy" id="2763053"/>
    <lineage>
        <taxon>Bacteria</taxon>
        <taxon>Bacillati</taxon>
        <taxon>Bacillota</taxon>
        <taxon>Clostridia</taxon>
        <taxon>Eubacteriales</taxon>
        <taxon>Oscillospiraceae</taxon>
        <taxon>Lawsonibacter</taxon>
    </lineage>
</organism>
<gene>
    <name evidence="2" type="ORF">H8S57_10205</name>
</gene>
<comment type="caution">
    <text evidence="2">The sequence shown here is derived from an EMBL/GenBank/DDBJ whole genome shotgun (WGS) entry which is preliminary data.</text>
</comment>
<name>A0A8J6JF62_9FIRM</name>
<proteinExistence type="predicted"/>
<dbReference type="SUPFAM" id="SSF69279">
    <property type="entry name" value="Phage tail proteins"/>
    <property type="match status" value="1"/>
</dbReference>
<dbReference type="EMBL" id="JACOPP010000013">
    <property type="protein sequence ID" value="MBC5734094.1"/>
    <property type="molecule type" value="Genomic_DNA"/>
</dbReference>
<reference evidence="2" key="1">
    <citation type="submission" date="2020-08" db="EMBL/GenBank/DDBJ databases">
        <title>Genome public.</title>
        <authorList>
            <person name="Liu C."/>
            <person name="Sun Q."/>
        </authorList>
    </citation>
    <scope>NUCLEOTIDE SEQUENCE</scope>
    <source>
        <strain evidence="2">NSJ-51</strain>
    </source>
</reference>
<dbReference type="InterPro" id="IPR023399">
    <property type="entry name" value="Baseplate-like_2-layer_sand"/>
</dbReference>
<dbReference type="AlphaFoldDB" id="A0A8J6JF62"/>
<dbReference type="Gene3D" id="3.30.1920.10">
    <property type="entry name" value="Baseplate protein-like domains - 2 layer sandwich fold"/>
    <property type="match status" value="1"/>
</dbReference>
<accession>A0A8J6JF62</accession>